<dbReference type="GO" id="GO:0003677">
    <property type="term" value="F:DNA binding"/>
    <property type="evidence" value="ECO:0007669"/>
    <property type="project" value="UniProtKB-KW"/>
</dbReference>
<comment type="similarity">
    <text evidence="1">Belongs to the sigma-70 factor family. ECF subfamily.</text>
</comment>
<dbReference type="PANTHER" id="PTHR43133:SF8">
    <property type="entry name" value="RNA POLYMERASE SIGMA FACTOR HI_1459-RELATED"/>
    <property type="match status" value="1"/>
</dbReference>
<reference evidence="8 9" key="1">
    <citation type="journal article" date="2011" name="J. Bacteriol.">
        <title>Genome sequence of strain IMCC3088, a proteorhodopsin-containing marine bacterium belonging to the OM60/NOR5 clade.</title>
        <authorList>
            <person name="Jang Y."/>
            <person name="Oh H.M."/>
            <person name="Kang I."/>
            <person name="Lee K."/>
            <person name="Yang S.J."/>
            <person name="Cho J.C."/>
        </authorList>
    </citation>
    <scope>NUCLEOTIDE SEQUENCE [LARGE SCALE GENOMIC DNA]</scope>
    <source>
        <strain evidence="8 9">IMCC3088</strain>
    </source>
</reference>
<dbReference type="InterPro" id="IPR039425">
    <property type="entry name" value="RNA_pol_sigma-70-like"/>
</dbReference>
<feature type="domain" description="RNA polymerase sigma-70 region 2" evidence="6">
    <location>
        <begin position="22"/>
        <end position="87"/>
    </location>
</feature>
<dbReference type="SUPFAM" id="SSF88946">
    <property type="entry name" value="Sigma2 domain of RNA polymerase sigma factors"/>
    <property type="match status" value="1"/>
</dbReference>
<dbReference type="GO" id="GO:0006352">
    <property type="term" value="P:DNA-templated transcription initiation"/>
    <property type="evidence" value="ECO:0007669"/>
    <property type="project" value="InterPro"/>
</dbReference>
<keyword evidence="5" id="KW-0804">Transcription</keyword>
<dbReference type="CDD" id="cd06171">
    <property type="entry name" value="Sigma70_r4"/>
    <property type="match status" value="1"/>
</dbReference>
<sequence length="167" mass="19056">MDSDIDLINKTLSGGSHHYGVLIQRYADYLFGLGMRLTTGNRSLAEDISQQTFLKSYTYLASFDTRKSYKHWLTGIAVNCFKDALKQHPSHIDIDTVSEPSHEPELGEDSEFFRLIRPLEPEDRALFTLRYVYDHTVDEIAQLTSLKAGTVKSKLSRAMEVLRQCHA</sequence>
<keyword evidence="9" id="KW-1185">Reference proteome</keyword>
<dbReference type="GO" id="GO:0016987">
    <property type="term" value="F:sigma factor activity"/>
    <property type="evidence" value="ECO:0007669"/>
    <property type="project" value="UniProtKB-KW"/>
</dbReference>
<name>F3L3N0_9GAMM</name>
<evidence type="ECO:0000313" key="9">
    <source>
        <dbReference type="Proteomes" id="UP000005615"/>
    </source>
</evidence>
<evidence type="ECO:0000259" key="7">
    <source>
        <dbReference type="Pfam" id="PF08281"/>
    </source>
</evidence>
<evidence type="ECO:0000256" key="4">
    <source>
        <dbReference type="ARBA" id="ARBA00023125"/>
    </source>
</evidence>
<evidence type="ECO:0000256" key="1">
    <source>
        <dbReference type="ARBA" id="ARBA00010641"/>
    </source>
</evidence>
<dbReference type="InterPro" id="IPR013325">
    <property type="entry name" value="RNA_pol_sigma_r2"/>
</dbReference>
<feature type="domain" description="RNA polymerase sigma factor 70 region 4 type 2" evidence="7">
    <location>
        <begin position="114"/>
        <end position="160"/>
    </location>
</feature>
<dbReference type="InterPro" id="IPR014284">
    <property type="entry name" value="RNA_pol_sigma-70_dom"/>
</dbReference>
<dbReference type="Gene3D" id="1.10.10.10">
    <property type="entry name" value="Winged helix-like DNA-binding domain superfamily/Winged helix DNA-binding domain"/>
    <property type="match status" value="1"/>
</dbReference>
<protein>
    <submittedName>
        <fullName evidence="8">RNA polymerase, sigma-24 subunit, ECF subfamily</fullName>
    </submittedName>
</protein>
<dbReference type="STRING" id="2518989.IMCC3088_2222"/>
<evidence type="ECO:0000256" key="5">
    <source>
        <dbReference type="ARBA" id="ARBA00023163"/>
    </source>
</evidence>
<comment type="caution">
    <text evidence="8">The sequence shown here is derived from an EMBL/GenBank/DDBJ whole genome shotgun (WGS) entry which is preliminary data.</text>
</comment>
<proteinExistence type="inferred from homology"/>
<dbReference type="InterPro" id="IPR013324">
    <property type="entry name" value="RNA_pol_sigma_r3/r4-like"/>
</dbReference>
<dbReference type="Gene3D" id="1.10.1740.10">
    <property type="match status" value="1"/>
</dbReference>
<evidence type="ECO:0000256" key="3">
    <source>
        <dbReference type="ARBA" id="ARBA00023082"/>
    </source>
</evidence>
<dbReference type="Pfam" id="PF04542">
    <property type="entry name" value="Sigma70_r2"/>
    <property type="match status" value="1"/>
</dbReference>
<organism evidence="8 9">
    <name type="scientific">Aequoribacter fuscus</name>
    <dbReference type="NCBI Taxonomy" id="2518989"/>
    <lineage>
        <taxon>Bacteria</taxon>
        <taxon>Pseudomonadati</taxon>
        <taxon>Pseudomonadota</taxon>
        <taxon>Gammaproteobacteria</taxon>
        <taxon>Cellvibrionales</taxon>
        <taxon>Halieaceae</taxon>
        <taxon>Aequoribacter</taxon>
    </lineage>
</organism>
<keyword evidence="2" id="KW-0805">Transcription regulation</keyword>
<accession>F3L3N0</accession>
<dbReference type="eggNOG" id="COG1595">
    <property type="taxonomic scope" value="Bacteria"/>
</dbReference>
<dbReference type="PANTHER" id="PTHR43133">
    <property type="entry name" value="RNA POLYMERASE ECF-TYPE SIGMA FACTO"/>
    <property type="match status" value="1"/>
</dbReference>
<dbReference type="Pfam" id="PF08281">
    <property type="entry name" value="Sigma70_r4_2"/>
    <property type="match status" value="1"/>
</dbReference>
<dbReference type="InterPro" id="IPR007627">
    <property type="entry name" value="RNA_pol_sigma70_r2"/>
</dbReference>
<evidence type="ECO:0000259" key="6">
    <source>
        <dbReference type="Pfam" id="PF04542"/>
    </source>
</evidence>
<dbReference type="EMBL" id="AEIG01000065">
    <property type="protein sequence ID" value="EGG29060.1"/>
    <property type="molecule type" value="Genomic_DNA"/>
</dbReference>
<keyword evidence="3" id="KW-0731">Sigma factor</keyword>
<dbReference type="Proteomes" id="UP000005615">
    <property type="component" value="Unassembled WGS sequence"/>
</dbReference>
<dbReference type="InterPro" id="IPR013249">
    <property type="entry name" value="RNA_pol_sigma70_r4_t2"/>
</dbReference>
<dbReference type="AlphaFoldDB" id="F3L3N0"/>
<evidence type="ECO:0000256" key="2">
    <source>
        <dbReference type="ARBA" id="ARBA00023015"/>
    </source>
</evidence>
<dbReference type="RefSeq" id="WP_009576401.1">
    <property type="nucleotide sequence ID" value="NZ_AEIG01000065.1"/>
</dbReference>
<dbReference type="NCBIfam" id="TIGR02937">
    <property type="entry name" value="sigma70-ECF"/>
    <property type="match status" value="1"/>
</dbReference>
<dbReference type="SUPFAM" id="SSF88659">
    <property type="entry name" value="Sigma3 and sigma4 domains of RNA polymerase sigma factors"/>
    <property type="match status" value="1"/>
</dbReference>
<dbReference type="InterPro" id="IPR036388">
    <property type="entry name" value="WH-like_DNA-bd_sf"/>
</dbReference>
<gene>
    <name evidence="8" type="ORF">IMCC3088_2222</name>
</gene>
<evidence type="ECO:0000313" key="8">
    <source>
        <dbReference type="EMBL" id="EGG29060.1"/>
    </source>
</evidence>
<keyword evidence="4" id="KW-0238">DNA-binding</keyword>